<comment type="caution">
    <text evidence="2">The sequence shown here is derived from an EMBL/GenBank/DDBJ whole genome shotgun (WGS) entry which is preliminary data.</text>
</comment>
<sequence>MVRIGRQRLELVAWGRFALDVEVAVYGTVVLLTVLAVAEDDGVEDFVTAAQVVVGPLVATFAAHLFASVLAAVNEDRALPSGRRFRSLTAHAAQYLLLAVPPLIVVGVYALAGIGGREGPTEALDLVGDLGLLLLVVLGGVGGWRALRRWWAALLGASVAFVIGLIVIILRILIEH</sequence>
<keyword evidence="1" id="KW-1133">Transmembrane helix</keyword>
<reference evidence="2 3" key="1">
    <citation type="submission" date="2023-06" db="EMBL/GenBank/DDBJ databases">
        <title>Actinomycetospora Odt1-22.</title>
        <authorList>
            <person name="Supong K."/>
        </authorList>
    </citation>
    <scope>NUCLEOTIDE SEQUENCE [LARGE SCALE GENOMIC DNA]</scope>
    <source>
        <strain evidence="2 3">Odt1-22</strain>
    </source>
</reference>
<evidence type="ECO:0000313" key="3">
    <source>
        <dbReference type="Proteomes" id="UP001231924"/>
    </source>
</evidence>
<keyword evidence="3" id="KW-1185">Reference proteome</keyword>
<dbReference type="RefSeq" id="WP_286053705.1">
    <property type="nucleotide sequence ID" value="NZ_JASVWF010000003.1"/>
</dbReference>
<evidence type="ECO:0000256" key="1">
    <source>
        <dbReference type="SAM" id="Phobius"/>
    </source>
</evidence>
<keyword evidence="1" id="KW-0812">Transmembrane</keyword>
<feature type="transmembrane region" description="Helical" evidence="1">
    <location>
        <begin position="126"/>
        <end position="144"/>
    </location>
</feature>
<protein>
    <recommendedName>
        <fullName evidence="4">Integral membrane protein</fullName>
    </recommendedName>
</protein>
<proteinExistence type="predicted"/>
<feature type="transmembrane region" description="Helical" evidence="1">
    <location>
        <begin position="95"/>
        <end position="114"/>
    </location>
</feature>
<dbReference type="Proteomes" id="UP001231924">
    <property type="component" value="Unassembled WGS sequence"/>
</dbReference>
<accession>A0ABT7M9B4</accession>
<dbReference type="EMBL" id="JASVWF010000003">
    <property type="protein sequence ID" value="MDL5157270.1"/>
    <property type="molecule type" value="Genomic_DNA"/>
</dbReference>
<feature type="transmembrane region" description="Helical" evidence="1">
    <location>
        <begin position="21"/>
        <end position="38"/>
    </location>
</feature>
<name>A0ABT7M9B4_9PSEU</name>
<feature type="transmembrane region" description="Helical" evidence="1">
    <location>
        <begin position="50"/>
        <end position="74"/>
    </location>
</feature>
<organism evidence="2 3">
    <name type="scientific">Actinomycetospora termitidis</name>
    <dbReference type="NCBI Taxonomy" id="3053470"/>
    <lineage>
        <taxon>Bacteria</taxon>
        <taxon>Bacillati</taxon>
        <taxon>Actinomycetota</taxon>
        <taxon>Actinomycetes</taxon>
        <taxon>Pseudonocardiales</taxon>
        <taxon>Pseudonocardiaceae</taxon>
        <taxon>Actinomycetospora</taxon>
    </lineage>
</organism>
<evidence type="ECO:0000313" key="2">
    <source>
        <dbReference type="EMBL" id="MDL5157270.1"/>
    </source>
</evidence>
<evidence type="ECO:0008006" key="4">
    <source>
        <dbReference type="Google" id="ProtNLM"/>
    </source>
</evidence>
<gene>
    <name evidence="2" type="ORF">QRT03_14990</name>
</gene>
<keyword evidence="1" id="KW-0472">Membrane</keyword>
<feature type="transmembrane region" description="Helical" evidence="1">
    <location>
        <begin position="151"/>
        <end position="174"/>
    </location>
</feature>